<dbReference type="KEGG" id="tbv:H9L17_02445"/>
<dbReference type="AlphaFoldDB" id="A0A7G9QUM1"/>
<keyword evidence="2" id="KW-1185">Reference proteome</keyword>
<accession>A0A7G9QUM1</accession>
<dbReference type="Gene3D" id="1.10.238.160">
    <property type="match status" value="1"/>
</dbReference>
<dbReference type="EMBL" id="CP060711">
    <property type="protein sequence ID" value="QNN47046.1"/>
    <property type="molecule type" value="Genomic_DNA"/>
</dbReference>
<dbReference type="InterPro" id="IPR010260">
    <property type="entry name" value="AlpA"/>
</dbReference>
<dbReference type="Proteomes" id="UP000515977">
    <property type="component" value="Chromosome"/>
</dbReference>
<protein>
    <submittedName>
        <fullName evidence="1">AlpA family phage regulatory protein</fullName>
    </submittedName>
</protein>
<dbReference type="RefSeq" id="WP_187570794.1">
    <property type="nucleotide sequence ID" value="NZ_CP060711.1"/>
</dbReference>
<evidence type="ECO:0000313" key="2">
    <source>
        <dbReference type="Proteomes" id="UP000515977"/>
    </source>
</evidence>
<evidence type="ECO:0000313" key="1">
    <source>
        <dbReference type="EMBL" id="QNN47046.1"/>
    </source>
</evidence>
<proteinExistence type="predicted"/>
<organism evidence="1 2">
    <name type="scientific">Thermomonas brevis</name>
    <dbReference type="NCBI Taxonomy" id="215691"/>
    <lineage>
        <taxon>Bacteria</taxon>
        <taxon>Pseudomonadati</taxon>
        <taxon>Pseudomonadota</taxon>
        <taxon>Gammaproteobacteria</taxon>
        <taxon>Lysobacterales</taxon>
        <taxon>Lysobacteraceae</taxon>
        <taxon>Thermomonas</taxon>
    </lineage>
</organism>
<reference evidence="1 2" key="1">
    <citation type="submission" date="2020-08" db="EMBL/GenBank/DDBJ databases">
        <title>Genome sequence of Thermomonas brevis KACC 16975T.</title>
        <authorList>
            <person name="Hyun D.-W."/>
            <person name="Bae J.-W."/>
        </authorList>
    </citation>
    <scope>NUCLEOTIDE SEQUENCE [LARGE SCALE GENOMIC DNA]</scope>
    <source>
        <strain evidence="1 2">KACC 16975</strain>
    </source>
</reference>
<sequence>MESTSPPLLMPGDRLLGLPELKRLYPKSTSGIYAEIRAGKFVAPVRIGRNRVAWIESQVLEHLNRLITSAGEAAA</sequence>
<dbReference type="Pfam" id="PF05930">
    <property type="entry name" value="Phage_AlpA"/>
    <property type="match status" value="1"/>
</dbReference>
<gene>
    <name evidence="1" type="ORF">H9L17_02445</name>
</gene>
<name>A0A7G9QUM1_9GAMM</name>